<feature type="active site" description="Cysteine persulfide intermediate" evidence="9">
    <location>
        <position position="209"/>
    </location>
</feature>
<dbReference type="Pfam" id="PF20258">
    <property type="entry name" value="tRNA_Me_trans_C"/>
    <property type="match status" value="1"/>
</dbReference>
<reference evidence="12 13" key="1">
    <citation type="submission" date="2018-05" db="EMBL/GenBank/DDBJ databases">
        <title>Genome of Sphingosinicella humi QZX222.</title>
        <authorList>
            <person name="Qiao Z."/>
            <person name="Wang G."/>
        </authorList>
    </citation>
    <scope>NUCLEOTIDE SEQUENCE [LARGE SCALE GENOMIC DNA]</scope>
    <source>
        <strain evidence="12 13">QZX222</strain>
    </source>
</reference>
<comment type="caution">
    <text evidence="12">The sequence shown here is derived from an EMBL/GenBank/DDBJ whole genome shotgun (WGS) entry which is preliminary data.</text>
</comment>
<evidence type="ECO:0000256" key="6">
    <source>
        <dbReference type="ARBA" id="ARBA00022884"/>
    </source>
</evidence>
<organism evidence="12 13">
    <name type="scientific">Allosphingosinicella humi</name>
    <dbReference type="NCBI Taxonomy" id="2068657"/>
    <lineage>
        <taxon>Bacteria</taxon>
        <taxon>Pseudomonadati</taxon>
        <taxon>Pseudomonadota</taxon>
        <taxon>Alphaproteobacteria</taxon>
        <taxon>Sphingomonadales</taxon>
        <taxon>Sphingomonadaceae</taxon>
        <taxon>Allosphingosinicella</taxon>
    </lineage>
</organism>
<dbReference type="EC" id="2.8.1.13" evidence="9"/>
<feature type="domain" description="tRNA-specific 2-thiouridylase MnmA-like central" evidence="11">
    <location>
        <begin position="220"/>
        <end position="282"/>
    </location>
</feature>
<feature type="binding site" evidence="9">
    <location>
        <begin position="19"/>
        <end position="26"/>
    </location>
    <ligand>
        <name>ATP</name>
        <dbReference type="ChEBI" id="CHEBI:30616"/>
    </ligand>
</feature>
<dbReference type="FunFam" id="2.30.30.280:FF:000001">
    <property type="entry name" value="tRNA-specific 2-thiouridylase MnmA"/>
    <property type="match status" value="1"/>
</dbReference>
<evidence type="ECO:0000256" key="7">
    <source>
        <dbReference type="ARBA" id="ARBA00023157"/>
    </source>
</evidence>
<comment type="similarity">
    <text evidence="9">Belongs to the MnmA/TRMU family.</text>
</comment>
<comment type="subcellular location">
    <subcellularLocation>
        <location evidence="9">Cytoplasm</location>
    </subcellularLocation>
</comment>
<dbReference type="GO" id="GO:0002143">
    <property type="term" value="P:tRNA wobble position uridine thiolation"/>
    <property type="evidence" value="ECO:0007669"/>
    <property type="project" value="TreeGrafter"/>
</dbReference>
<evidence type="ECO:0000256" key="9">
    <source>
        <dbReference type="HAMAP-Rule" id="MF_00144"/>
    </source>
</evidence>
<comment type="catalytic activity">
    <reaction evidence="8 9">
        <text>S-sulfanyl-L-cysteinyl-[protein] + uridine(34) in tRNA + AH2 + ATP = 2-thiouridine(34) in tRNA + L-cysteinyl-[protein] + A + AMP + diphosphate + H(+)</text>
        <dbReference type="Rhea" id="RHEA:47032"/>
        <dbReference type="Rhea" id="RHEA-COMP:10131"/>
        <dbReference type="Rhea" id="RHEA-COMP:11726"/>
        <dbReference type="Rhea" id="RHEA-COMP:11727"/>
        <dbReference type="Rhea" id="RHEA-COMP:11728"/>
        <dbReference type="ChEBI" id="CHEBI:13193"/>
        <dbReference type="ChEBI" id="CHEBI:15378"/>
        <dbReference type="ChEBI" id="CHEBI:17499"/>
        <dbReference type="ChEBI" id="CHEBI:29950"/>
        <dbReference type="ChEBI" id="CHEBI:30616"/>
        <dbReference type="ChEBI" id="CHEBI:33019"/>
        <dbReference type="ChEBI" id="CHEBI:61963"/>
        <dbReference type="ChEBI" id="CHEBI:65315"/>
        <dbReference type="ChEBI" id="CHEBI:87170"/>
        <dbReference type="ChEBI" id="CHEBI:456215"/>
        <dbReference type="EC" id="2.8.1.13"/>
    </reaction>
</comment>
<dbReference type="InterPro" id="IPR014729">
    <property type="entry name" value="Rossmann-like_a/b/a_fold"/>
</dbReference>
<dbReference type="InterPro" id="IPR046885">
    <property type="entry name" value="MnmA-like_C"/>
</dbReference>
<comment type="function">
    <text evidence="9">Catalyzes the 2-thiolation of uridine at the wobble position (U34) of tRNA, leading to the formation of s(2)U34.</text>
</comment>
<dbReference type="Gene3D" id="2.40.30.10">
    <property type="entry name" value="Translation factors"/>
    <property type="match status" value="1"/>
</dbReference>
<dbReference type="NCBIfam" id="TIGR00420">
    <property type="entry name" value="trmU"/>
    <property type="match status" value="1"/>
</dbReference>
<evidence type="ECO:0000256" key="3">
    <source>
        <dbReference type="ARBA" id="ARBA00022694"/>
    </source>
</evidence>
<evidence type="ECO:0000259" key="11">
    <source>
        <dbReference type="Pfam" id="PF20259"/>
    </source>
</evidence>
<dbReference type="OrthoDB" id="9800696at2"/>
<protein>
    <recommendedName>
        <fullName evidence="9">tRNA-specific 2-thiouridylase MnmA</fullName>
        <ecNumber evidence="9">2.8.1.13</ecNumber>
    </recommendedName>
</protein>
<name>A0A2U2J6M6_9SPHN</name>
<evidence type="ECO:0000256" key="1">
    <source>
        <dbReference type="ARBA" id="ARBA00022555"/>
    </source>
</evidence>
<keyword evidence="1 9" id="KW-0820">tRNA-binding</keyword>
<proteinExistence type="inferred from homology"/>
<dbReference type="AlphaFoldDB" id="A0A2U2J6M6"/>
<dbReference type="SUPFAM" id="SSF52402">
    <property type="entry name" value="Adenine nucleotide alpha hydrolases-like"/>
    <property type="match status" value="1"/>
</dbReference>
<dbReference type="PANTHER" id="PTHR11933">
    <property type="entry name" value="TRNA 5-METHYLAMINOMETHYL-2-THIOURIDYLATE -METHYLTRANSFERASE"/>
    <property type="match status" value="1"/>
</dbReference>
<keyword evidence="5 9" id="KW-0067">ATP-binding</keyword>
<dbReference type="InterPro" id="IPR046884">
    <property type="entry name" value="MnmA-like_central"/>
</dbReference>
<dbReference type="GO" id="GO:0000049">
    <property type="term" value="F:tRNA binding"/>
    <property type="evidence" value="ECO:0007669"/>
    <property type="project" value="UniProtKB-KW"/>
</dbReference>
<feature type="binding site" evidence="9">
    <location>
        <position position="137"/>
    </location>
    <ligand>
        <name>ATP</name>
        <dbReference type="ChEBI" id="CHEBI:30616"/>
    </ligand>
</feature>
<keyword evidence="13" id="KW-1185">Reference proteome</keyword>
<feature type="site" description="Interaction with tRNA" evidence="9">
    <location>
        <position position="349"/>
    </location>
</feature>
<dbReference type="CDD" id="cd01998">
    <property type="entry name" value="MnmA_TRMU-like"/>
    <property type="match status" value="1"/>
</dbReference>
<feature type="active site" description="Nucleophile" evidence="9">
    <location>
        <position position="113"/>
    </location>
</feature>
<feature type="binding site" evidence="9">
    <location>
        <position position="45"/>
    </location>
    <ligand>
        <name>ATP</name>
        <dbReference type="ChEBI" id="CHEBI:30616"/>
    </ligand>
</feature>
<accession>A0A2U2J6M6</accession>
<feature type="domain" description="tRNA-specific 2-thiouridylase MnmA-like C-terminal" evidence="10">
    <location>
        <begin position="291"/>
        <end position="365"/>
    </location>
</feature>
<keyword evidence="2 9" id="KW-0808">Transferase</keyword>
<dbReference type="InterPro" id="IPR004506">
    <property type="entry name" value="MnmA-like"/>
</dbReference>
<evidence type="ECO:0000313" key="13">
    <source>
        <dbReference type="Proteomes" id="UP000245916"/>
    </source>
</evidence>
<dbReference type="HAMAP" id="MF_00144">
    <property type="entry name" value="tRNA_thiouridyl_MnmA"/>
    <property type="match status" value="1"/>
</dbReference>
<dbReference type="FunFam" id="3.40.50.620:FF:000115">
    <property type="entry name" value="tRNA-specific 2-thiouridylase MnmA"/>
    <property type="match status" value="1"/>
</dbReference>
<feature type="site" description="Interaction with tRNA" evidence="9">
    <location>
        <position position="138"/>
    </location>
</feature>
<evidence type="ECO:0000313" key="12">
    <source>
        <dbReference type="EMBL" id="PWG03952.1"/>
    </source>
</evidence>
<feature type="region of interest" description="Interaction with tRNA" evidence="9">
    <location>
        <begin position="159"/>
        <end position="161"/>
    </location>
</feature>
<keyword evidence="7" id="KW-1015">Disulfide bond</keyword>
<keyword evidence="3 9" id="KW-0819">tRNA processing</keyword>
<evidence type="ECO:0000256" key="2">
    <source>
        <dbReference type="ARBA" id="ARBA00022679"/>
    </source>
</evidence>
<dbReference type="Pfam" id="PF03054">
    <property type="entry name" value="tRNA_Me_trans"/>
    <property type="match status" value="1"/>
</dbReference>
<gene>
    <name evidence="9" type="primary">mnmA</name>
    <name evidence="12" type="ORF">DF286_09695</name>
</gene>
<comment type="caution">
    <text evidence="9">Lacks conserved residue(s) required for the propagation of feature annotation.</text>
</comment>
<dbReference type="PANTHER" id="PTHR11933:SF5">
    <property type="entry name" value="MITOCHONDRIAL TRNA-SPECIFIC 2-THIOURIDYLASE 1"/>
    <property type="match status" value="1"/>
</dbReference>
<evidence type="ECO:0000256" key="5">
    <source>
        <dbReference type="ARBA" id="ARBA00022840"/>
    </source>
</evidence>
<dbReference type="GO" id="GO:0005737">
    <property type="term" value="C:cytoplasm"/>
    <property type="evidence" value="ECO:0007669"/>
    <property type="project" value="UniProtKB-SubCell"/>
</dbReference>
<evidence type="ECO:0000259" key="10">
    <source>
        <dbReference type="Pfam" id="PF20258"/>
    </source>
</evidence>
<dbReference type="InterPro" id="IPR023382">
    <property type="entry name" value="MnmA-like_central_sf"/>
</dbReference>
<dbReference type="Gene3D" id="2.30.30.280">
    <property type="entry name" value="Adenine nucleotide alpha hydrolases-like domains"/>
    <property type="match status" value="1"/>
</dbReference>
<keyword evidence="6 9" id="KW-0694">RNA-binding</keyword>
<dbReference type="RefSeq" id="WP_109272125.1">
    <property type="nucleotide sequence ID" value="NZ_QFFF01000001.1"/>
</dbReference>
<keyword evidence="4 9" id="KW-0547">Nucleotide-binding</keyword>
<dbReference type="Proteomes" id="UP000245916">
    <property type="component" value="Unassembled WGS sequence"/>
</dbReference>
<dbReference type="EMBL" id="QFFF01000001">
    <property type="protein sequence ID" value="PWG03952.1"/>
    <property type="molecule type" value="Genomic_DNA"/>
</dbReference>
<keyword evidence="9" id="KW-0963">Cytoplasm</keyword>
<dbReference type="GO" id="GO:0005524">
    <property type="term" value="F:ATP binding"/>
    <property type="evidence" value="ECO:0007669"/>
    <property type="project" value="UniProtKB-KW"/>
</dbReference>
<evidence type="ECO:0000256" key="8">
    <source>
        <dbReference type="ARBA" id="ARBA00051542"/>
    </source>
</evidence>
<dbReference type="GO" id="GO:0103016">
    <property type="term" value="F:tRNA-uridine 2-sulfurtransferase activity"/>
    <property type="evidence" value="ECO:0007669"/>
    <property type="project" value="UniProtKB-EC"/>
</dbReference>
<evidence type="ECO:0000256" key="4">
    <source>
        <dbReference type="ARBA" id="ARBA00022741"/>
    </source>
</evidence>
<dbReference type="Pfam" id="PF20259">
    <property type="entry name" value="tRNA_Me_trans_M"/>
    <property type="match status" value="1"/>
</dbReference>
<dbReference type="NCBIfam" id="NF001138">
    <property type="entry name" value="PRK00143.1"/>
    <property type="match status" value="1"/>
</dbReference>
<dbReference type="Gene3D" id="3.40.50.620">
    <property type="entry name" value="HUPs"/>
    <property type="match status" value="1"/>
</dbReference>
<sequence length="376" mass="40409">MTVDFQLDRPLSEARIVVAMSGGVDSSVVAALAARTGAEVIGVTLQLYDYGAAVQRTGSCCAGQDIYDARTVADRLGIAHYVFDYESRFKGSVIDRFADEYMKGRTPIPCISCNQGVKFTDLLSLAKDLGADCLATGHYVRRVLGPNGAELHRAADPARDQSYFLFATTQEQLDYLRFPLGDMPKPAVREIARELGLLVADKPDSQDICFVPNGDYASVVKKIRPEAAAEGEIVDLEGRVLGRHQGLIHFTVGQRRGLEIGGQPEPLYVVRLEPEARRVVVGPKAALAVRTVKLDGLNWLGEDQREGLTAKVRSMAKPAPVRFDPGSASGAGGEAVHFLAPEYGVAPGQAAVIYDGDRVLGGGWIEETVPAEPISA</sequence>